<reference evidence="9 10" key="1">
    <citation type="submission" date="2017-11" db="EMBL/GenBank/DDBJ databases">
        <title>Genome-resolved metagenomics identifies genetic mobility, metabolic interactions, and unexpected diversity in perchlorate-reducing communities.</title>
        <authorList>
            <person name="Barnum T.P."/>
            <person name="Figueroa I.A."/>
            <person name="Carlstrom C.I."/>
            <person name="Lucas L.N."/>
            <person name="Engelbrektson A.L."/>
            <person name="Coates J.D."/>
        </authorList>
    </citation>
    <scope>NUCLEOTIDE SEQUENCE [LARGE SCALE GENOMIC DNA]</scope>
    <source>
        <strain evidence="9">BM706</strain>
    </source>
</reference>
<dbReference type="Pfam" id="PF13476">
    <property type="entry name" value="AAA_23"/>
    <property type="match status" value="1"/>
</dbReference>
<dbReference type="SUPFAM" id="SSF52540">
    <property type="entry name" value="P-loop containing nucleoside triphosphate hydrolases"/>
    <property type="match status" value="1"/>
</dbReference>
<evidence type="ECO:0000256" key="4">
    <source>
        <dbReference type="ARBA" id="ARBA00022496"/>
    </source>
</evidence>
<comment type="caution">
    <text evidence="9">The sequence shown here is derived from an EMBL/GenBank/DDBJ whole genome shotgun (WGS) entry which is preliminary data.</text>
</comment>
<dbReference type="InterPro" id="IPR003959">
    <property type="entry name" value="ATPase_AAA_core"/>
</dbReference>
<dbReference type="InterPro" id="IPR003593">
    <property type="entry name" value="AAA+_ATPase"/>
</dbReference>
<dbReference type="GO" id="GO:0006302">
    <property type="term" value="P:double-strand break repair"/>
    <property type="evidence" value="ECO:0007669"/>
    <property type="project" value="InterPro"/>
</dbReference>
<organism evidence="9 10">
    <name type="scientific">Muiribacterium halophilum</name>
    <dbReference type="NCBI Taxonomy" id="2053465"/>
    <lineage>
        <taxon>Bacteria</taxon>
        <taxon>Candidatus Muiribacteriota</taxon>
        <taxon>Candidatus Muiribacteriia</taxon>
        <taxon>Candidatus Muiribacteriales</taxon>
        <taxon>Candidatus Muiribacteriaceae</taxon>
        <taxon>Candidatus Muiribacterium</taxon>
    </lineage>
</organism>
<evidence type="ECO:0000259" key="8">
    <source>
        <dbReference type="SMART" id="SM00382"/>
    </source>
</evidence>
<evidence type="ECO:0000256" key="6">
    <source>
        <dbReference type="ARBA" id="ARBA00023065"/>
    </source>
</evidence>
<evidence type="ECO:0000256" key="3">
    <source>
        <dbReference type="ARBA" id="ARBA00022475"/>
    </source>
</evidence>
<evidence type="ECO:0000256" key="1">
    <source>
        <dbReference type="ARBA" id="ARBA00004202"/>
    </source>
</evidence>
<keyword evidence="2" id="KW-0813">Transport</keyword>
<dbReference type="EMBL" id="PKTG01000072">
    <property type="protein sequence ID" value="PLX18085.1"/>
    <property type="molecule type" value="Genomic_DNA"/>
</dbReference>
<feature type="domain" description="AAA+ ATPase" evidence="8">
    <location>
        <begin position="39"/>
        <end position="254"/>
    </location>
</feature>
<dbReference type="InterPro" id="IPR027417">
    <property type="entry name" value="P-loop_NTPase"/>
</dbReference>
<keyword evidence="6" id="KW-0406">Ion transport</keyword>
<dbReference type="Gene3D" id="3.40.50.300">
    <property type="entry name" value="P-loop containing nucleotide triphosphate hydrolases"/>
    <property type="match status" value="2"/>
</dbReference>
<keyword evidence="4" id="KW-0410">Iron transport</keyword>
<name>A0A2N5ZHC6_MUIH1</name>
<dbReference type="Pfam" id="PF13304">
    <property type="entry name" value="AAA_21"/>
    <property type="match status" value="1"/>
</dbReference>
<dbReference type="Proteomes" id="UP000234857">
    <property type="component" value="Unassembled WGS sequence"/>
</dbReference>
<dbReference type="InterPro" id="IPR038729">
    <property type="entry name" value="Rad50/SbcC_AAA"/>
</dbReference>
<evidence type="ECO:0000313" key="9">
    <source>
        <dbReference type="EMBL" id="PLX18085.1"/>
    </source>
</evidence>
<dbReference type="SMART" id="SM00382">
    <property type="entry name" value="AAA"/>
    <property type="match status" value="1"/>
</dbReference>
<dbReference type="GO" id="GO:0006826">
    <property type="term" value="P:iron ion transport"/>
    <property type="evidence" value="ECO:0007669"/>
    <property type="project" value="UniProtKB-KW"/>
</dbReference>
<keyword evidence="3" id="KW-1003">Cell membrane</keyword>
<evidence type="ECO:0000256" key="5">
    <source>
        <dbReference type="ARBA" id="ARBA00023004"/>
    </source>
</evidence>
<sequence>MKFSNIPLRQISIDLNDTDINEYPFSVNTIRGFKTLDVNKNVTLLVGENGSGKSTFLEALSIHLDLPVIGRSSLSDDDTLDNVRPLSDKLRLVWNRKVRNGFFMRTEDFFNFSIKLKEKQEDFDKLAKEYDETLTGYGRDLAMGTTLAQKNALNNKYKGNLDNMSHGEAFLHLFSERISRAGIYILDEPEAPLSPSRQLTLISIIKEASKNGCQFIIATHSPILLAFPEANIYSFDELTPKKVFFDDIEHVNLTRDFLNDPKSFLRHL</sequence>
<dbReference type="AlphaFoldDB" id="A0A2N5ZHC6"/>
<keyword evidence="5" id="KW-0408">Iron</keyword>
<evidence type="ECO:0000313" key="10">
    <source>
        <dbReference type="Proteomes" id="UP000234857"/>
    </source>
</evidence>
<dbReference type="GO" id="GO:0005524">
    <property type="term" value="F:ATP binding"/>
    <property type="evidence" value="ECO:0007669"/>
    <property type="project" value="InterPro"/>
</dbReference>
<evidence type="ECO:0000256" key="7">
    <source>
        <dbReference type="ARBA" id="ARBA00023136"/>
    </source>
</evidence>
<dbReference type="GO" id="GO:0005886">
    <property type="term" value="C:plasma membrane"/>
    <property type="evidence" value="ECO:0007669"/>
    <property type="project" value="UniProtKB-SubCell"/>
</dbReference>
<dbReference type="PANTHER" id="PTHR42771:SF2">
    <property type="entry name" value="IRON(3+)-HYDROXAMATE IMPORT ATP-BINDING PROTEIN FHUC"/>
    <property type="match status" value="1"/>
</dbReference>
<dbReference type="PANTHER" id="PTHR42771">
    <property type="entry name" value="IRON(3+)-HYDROXAMATE IMPORT ATP-BINDING PROTEIN FHUC"/>
    <property type="match status" value="1"/>
</dbReference>
<dbReference type="GO" id="GO:0016887">
    <property type="term" value="F:ATP hydrolysis activity"/>
    <property type="evidence" value="ECO:0007669"/>
    <property type="project" value="InterPro"/>
</dbReference>
<dbReference type="InterPro" id="IPR051535">
    <property type="entry name" value="Siderophore_ABC-ATPase"/>
</dbReference>
<gene>
    <name evidence="9" type="ORF">C0601_05685</name>
</gene>
<keyword evidence="7" id="KW-0472">Membrane</keyword>
<proteinExistence type="predicted"/>
<comment type="subcellular location">
    <subcellularLocation>
        <location evidence="1">Cell membrane</location>
        <topology evidence="1">Peripheral membrane protein</topology>
    </subcellularLocation>
</comment>
<accession>A0A2N5ZHC6</accession>
<evidence type="ECO:0000256" key="2">
    <source>
        <dbReference type="ARBA" id="ARBA00022448"/>
    </source>
</evidence>
<protein>
    <submittedName>
        <fullName evidence="9">ATPase</fullName>
    </submittedName>
</protein>